<name>A0A3R6AJR8_9FIRM</name>
<keyword evidence="2" id="KW-0238">DNA-binding</keyword>
<accession>A0A3R6AJR8</accession>
<evidence type="ECO:0000256" key="2">
    <source>
        <dbReference type="ARBA" id="ARBA00023125"/>
    </source>
</evidence>
<dbReference type="GO" id="GO:0000150">
    <property type="term" value="F:DNA strand exchange activity"/>
    <property type="evidence" value="ECO:0007669"/>
    <property type="project" value="InterPro"/>
</dbReference>
<dbReference type="PANTHER" id="PTHR30461">
    <property type="entry name" value="DNA-INVERTASE FROM LAMBDOID PROPHAGE"/>
    <property type="match status" value="1"/>
</dbReference>
<evidence type="ECO:0000256" key="1">
    <source>
        <dbReference type="ARBA" id="ARBA00009913"/>
    </source>
</evidence>
<dbReference type="PANTHER" id="PTHR30461:SF2">
    <property type="entry name" value="SERINE RECOMBINASE PINE-RELATED"/>
    <property type="match status" value="1"/>
</dbReference>
<evidence type="ECO:0000256" key="3">
    <source>
        <dbReference type="ARBA" id="ARBA00023172"/>
    </source>
</evidence>
<dbReference type="InterPro" id="IPR036162">
    <property type="entry name" value="Resolvase-like_N_sf"/>
</dbReference>
<dbReference type="Proteomes" id="UP000283492">
    <property type="component" value="Unassembled WGS sequence"/>
</dbReference>
<dbReference type="Gene3D" id="3.40.50.1390">
    <property type="entry name" value="Resolvase, N-terminal catalytic domain"/>
    <property type="match status" value="1"/>
</dbReference>
<evidence type="ECO:0000313" key="5">
    <source>
        <dbReference type="EMBL" id="RHA89890.1"/>
    </source>
</evidence>
<dbReference type="AlphaFoldDB" id="A0A3R6AJR8"/>
<keyword evidence="3" id="KW-0233">DNA recombination</keyword>
<protein>
    <submittedName>
        <fullName evidence="5">Recombinase family protein</fullName>
    </submittedName>
</protein>
<comment type="similarity">
    <text evidence="1">Belongs to the site-specific recombinase resolvase family.</text>
</comment>
<dbReference type="Pfam" id="PF00239">
    <property type="entry name" value="Resolvase"/>
    <property type="match status" value="1"/>
</dbReference>
<dbReference type="PROSITE" id="PS51736">
    <property type="entry name" value="RECOMBINASES_3"/>
    <property type="match status" value="1"/>
</dbReference>
<dbReference type="InterPro" id="IPR006119">
    <property type="entry name" value="Resolv_N"/>
</dbReference>
<dbReference type="InterPro" id="IPR009057">
    <property type="entry name" value="Homeodomain-like_sf"/>
</dbReference>
<dbReference type="InterPro" id="IPR050639">
    <property type="entry name" value="SSR_resolvase"/>
</dbReference>
<evidence type="ECO:0000259" key="4">
    <source>
        <dbReference type="PROSITE" id="PS51736"/>
    </source>
</evidence>
<gene>
    <name evidence="5" type="ORF">DW914_06625</name>
</gene>
<dbReference type="Gene3D" id="1.10.10.60">
    <property type="entry name" value="Homeodomain-like"/>
    <property type="match status" value="1"/>
</dbReference>
<dbReference type="CDD" id="cd03768">
    <property type="entry name" value="SR_ResInv"/>
    <property type="match status" value="1"/>
</dbReference>
<evidence type="ECO:0000313" key="6">
    <source>
        <dbReference type="Proteomes" id="UP000283492"/>
    </source>
</evidence>
<proteinExistence type="inferred from homology"/>
<reference evidence="5 6" key="1">
    <citation type="submission" date="2018-08" db="EMBL/GenBank/DDBJ databases">
        <title>A genome reference for cultivated species of the human gut microbiota.</title>
        <authorList>
            <person name="Zou Y."/>
            <person name="Xue W."/>
            <person name="Luo G."/>
        </authorList>
    </citation>
    <scope>NUCLEOTIDE SEQUENCE [LARGE SCALE GENOMIC DNA]</scope>
    <source>
        <strain evidence="5 6">AM42-1AC</strain>
    </source>
</reference>
<dbReference type="SUPFAM" id="SSF46689">
    <property type="entry name" value="Homeodomain-like"/>
    <property type="match status" value="1"/>
</dbReference>
<dbReference type="EMBL" id="QSFX01000008">
    <property type="protein sequence ID" value="RHA89890.1"/>
    <property type="molecule type" value="Genomic_DNA"/>
</dbReference>
<sequence length="227" mass="26414">MRHLDKITSTSEFAFSTTRWEGDALRNKGESYGYGRVSTKQQNLDRQLVQFAILPIKESNIFVDKENGSTFNRTNYKKLVKRLKPGDTLYIHSIYRLGRNYDEILEQWSVLTRVKKVNIVVLNMPILDTRLERDLMERFLCDVILHIQAFAAENDKNNIKVSQAEGIASAREKGVVFGRPRKSDIDGFKQRYEELKEQGLKNDEIAKKLGIGISTLYRYLRELNTKY</sequence>
<feature type="domain" description="Resolvase/invertase-type recombinase catalytic" evidence="4">
    <location>
        <begin position="30"/>
        <end position="174"/>
    </location>
</feature>
<dbReference type="SMART" id="SM00857">
    <property type="entry name" value="Resolvase"/>
    <property type="match status" value="1"/>
</dbReference>
<dbReference type="SUPFAM" id="SSF53041">
    <property type="entry name" value="Resolvase-like"/>
    <property type="match status" value="1"/>
</dbReference>
<comment type="caution">
    <text evidence="5">The sequence shown here is derived from an EMBL/GenBank/DDBJ whole genome shotgun (WGS) entry which is preliminary data.</text>
</comment>
<dbReference type="GO" id="GO:0003677">
    <property type="term" value="F:DNA binding"/>
    <property type="evidence" value="ECO:0007669"/>
    <property type="project" value="UniProtKB-KW"/>
</dbReference>
<organism evidence="5 6">
    <name type="scientific">Roseburia inulinivorans</name>
    <dbReference type="NCBI Taxonomy" id="360807"/>
    <lineage>
        <taxon>Bacteria</taxon>
        <taxon>Bacillati</taxon>
        <taxon>Bacillota</taxon>
        <taxon>Clostridia</taxon>
        <taxon>Lachnospirales</taxon>
        <taxon>Lachnospiraceae</taxon>
        <taxon>Roseburia</taxon>
    </lineage>
</organism>